<feature type="region of interest" description="Disordered" evidence="2">
    <location>
        <begin position="385"/>
        <end position="413"/>
    </location>
</feature>
<organism evidence="3 4">
    <name type="scientific">Rhypophila decipiens</name>
    <dbReference type="NCBI Taxonomy" id="261697"/>
    <lineage>
        <taxon>Eukaryota</taxon>
        <taxon>Fungi</taxon>
        <taxon>Dikarya</taxon>
        <taxon>Ascomycota</taxon>
        <taxon>Pezizomycotina</taxon>
        <taxon>Sordariomycetes</taxon>
        <taxon>Sordariomycetidae</taxon>
        <taxon>Sordariales</taxon>
        <taxon>Naviculisporaceae</taxon>
        <taxon>Rhypophila</taxon>
    </lineage>
</organism>
<sequence length="519" mass="58359">MGDTGHPTVTTVATFLRERLGLSLFAQAIENSNIDAAATAEVLQAAQSASETHPNNLGVRGLKTLLDVAEAELQEKKMLLDVNIMERTHLNANLTKAQTDLAEARSTISLMNNEIERLQALNIQSTQAVTQAQAQNSQAMITMDNLTKHLNDLIRKITEKDDRIAKLTTALHTTNPNNAPAIRTITTTRRKTTDPDKFSADQTTAEKRQSAYESWSVQIDAILLQDTNYFPTNRDKIIHICSRLGGTAFEHVKEGLKTIIEHPNDDTKWTWNTVKDLRKLLDSRYILVDPSQTARNKLDKCWQRGREYQDWKSEVDDLMTRAKITDEQKVDFLTKRISEALSDKVSGIVDQPPINNYTQWSEVIGKLARNMTNKKHADSLLHARNNYTLKNPNQGDAQRGDAQRLSDDPMDVDRLAKISPAERDRRYQNNLCLACGEPGHRAAEHHGPNARPMPSARGGRGRGSGRGGYTRGRGNYGRDSYQQRQDNQQPHHSITPYYGSQSIAPYYGPQFNQPQLRTA</sequence>
<keyword evidence="4" id="KW-1185">Reference proteome</keyword>
<reference evidence="3" key="1">
    <citation type="journal article" date="2023" name="Mol. Phylogenet. Evol.">
        <title>Genome-scale phylogeny and comparative genomics of the fungal order Sordariales.</title>
        <authorList>
            <person name="Hensen N."/>
            <person name="Bonometti L."/>
            <person name="Westerberg I."/>
            <person name="Brannstrom I.O."/>
            <person name="Guillou S."/>
            <person name="Cros-Aarteil S."/>
            <person name="Calhoun S."/>
            <person name="Haridas S."/>
            <person name="Kuo A."/>
            <person name="Mondo S."/>
            <person name="Pangilinan J."/>
            <person name="Riley R."/>
            <person name="LaButti K."/>
            <person name="Andreopoulos B."/>
            <person name="Lipzen A."/>
            <person name="Chen C."/>
            <person name="Yan M."/>
            <person name="Daum C."/>
            <person name="Ng V."/>
            <person name="Clum A."/>
            <person name="Steindorff A."/>
            <person name="Ohm R.A."/>
            <person name="Martin F."/>
            <person name="Silar P."/>
            <person name="Natvig D.O."/>
            <person name="Lalanne C."/>
            <person name="Gautier V."/>
            <person name="Ament-Velasquez S.L."/>
            <person name="Kruys A."/>
            <person name="Hutchinson M.I."/>
            <person name="Powell A.J."/>
            <person name="Barry K."/>
            <person name="Miller A.N."/>
            <person name="Grigoriev I.V."/>
            <person name="Debuchy R."/>
            <person name="Gladieux P."/>
            <person name="Hiltunen Thoren M."/>
            <person name="Johannesson H."/>
        </authorList>
    </citation>
    <scope>NUCLEOTIDE SEQUENCE</scope>
    <source>
        <strain evidence="3">PSN293</strain>
    </source>
</reference>
<dbReference type="Proteomes" id="UP001301769">
    <property type="component" value="Unassembled WGS sequence"/>
</dbReference>
<evidence type="ECO:0000256" key="2">
    <source>
        <dbReference type="SAM" id="MobiDB-lite"/>
    </source>
</evidence>
<feature type="compositionally biased region" description="Polar residues" evidence="2">
    <location>
        <begin position="385"/>
        <end position="396"/>
    </location>
</feature>
<feature type="compositionally biased region" description="Polar residues" evidence="2">
    <location>
        <begin position="480"/>
        <end position="503"/>
    </location>
</feature>
<feature type="non-terminal residue" evidence="3">
    <location>
        <position position="519"/>
    </location>
</feature>
<feature type="compositionally biased region" description="Polar residues" evidence="2">
    <location>
        <begin position="510"/>
        <end position="519"/>
    </location>
</feature>
<dbReference type="AlphaFoldDB" id="A0AAN7AYM8"/>
<proteinExistence type="predicted"/>
<gene>
    <name evidence="3" type="ORF">QBC37DRAFT_139738</name>
</gene>
<protein>
    <recommendedName>
        <fullName evidence="5">CCHC-type domain-containing protein</fullName>
    </recommendedName>
</protein>
<dbReference type="EMBL" id="MU858454">
    <property type="protein sequence ID" value="KAK4206271.1"/>
    <property type="molecule type" value="Genomic_DNA"/>
</dbReference>
<evidence type="ECO:0000256" key="1">
    <source>
        <dbReference type="SAM" id="Coils"/>
    </source>
</evidence>
<feature type="compositionally biased region" description="Gly residues" evidence="2">
    <location>
        <begin position="461"/>
        <end position="475"/>
    </location>
</feature>
<comment type="caution">
    <text evidence="3">The sequence shown here is derived from an EMBL/GenBank/DDBJ whole genome shotgun (WGS) entry which is preliminary data.</text>
</comment>
<keyword evidence="1" id="KW-0175">Coiled coil</keyword>
<reference evidence="3" key="2">
    <citation type="submission" date="2023-05" db="EMBL/GenBank/DDBJ databases">
        <authorList>
            <consortium name="Lawrence Berkeley National Laboratory"/>
            <person name="Steindorff A."/>
            <person name="Hensen N."/>
            <person name="Bonometti L."/>
            <person name="Westerberg I."/>
            <person name="Brannstrom I.O."/>
            <person name="Guillou S."/>
            <person name="Cros-Aarteil S."/>
            <person name="Calhoun S."/>
            <person name="Haridas S."/>
            <person name="Kuo A."/>
            <person name="Mondo S."/>
            <person name="Pangilinan J."/>
            <person name="Riley R."/>
            <person name="Labutti K."/>
            <person name="Andreopoulos B."/>
            <person name="Lipzen A."/>
            <person name="Chen C."/>
            <person name="Yanf M."/>
            <person name="Daum C."/>
            <person name="Ng V."/>
            <person name="Clum A."/>
            <person name="Ohm R."/>
            <person name="Martin F."/>
            <person name="Silar P."/>
            <person name="Natvig D."/>
            <person name="Lalanne C."/>
            <person name="Gautier V."/>
            <person name="Ament-Velasquez S.L."/>
            <person name="Kruys A."/>
            <person name="Hutchinson M.I."/>
            <person name="Powell A.J."/>
            <person name="Barry K."/>
            <person name="Miller A.N."/>
            <person name="Grigoriev I.V."/>
            <person name="Debuchy R."/>
            <person name="Gladieux P."/>
            <person name="Thoren M.H."/>
            <person name="Johannesson H."/>
        </authorList>
    </citation>
    <scope>NUCLEOTIDE SEQUENCE</scope>
    <source>
        <strain evidence="3">PSN293</strain>
    </source>
</reference>
<evidence type="ECO:0008006" key="5">
    <source>
        <dbReference type="Google" id="ProtNLM"/>
    </source>
</evidence>
<evidence type="ECO:0000313" key="4">
    <source>
        <dbReference type="Proteomes" id="UP001301769"/>
    </source>
</evidence>
<feature type="compositionally biased region" description="Basic and acidic residues" evidence="2">
    <location>
        <begin position="398"/>
        <end position="413"/>
    </location>
</feature>
<feature type="coiled-coil region" evidence="1">
    <location>
        <begin position="94"/>
        <end position="170"/>
    </location>
</feature>
<feature type="region of interest" description="Disordered" evidence="2">
    <location>
        <begin position="440"/>
        <end position="519"/>
    </location>
</feature>
<accession>A0AAN7AYM8</accession>
<evidence type="ECO:0000313" key="3">
    <source>
        <dbReference type="EMBL" id="KAK4206271.1"/>
    </source>
</evidence>
<name>A0AAN7AYM8_9PEZI</name>